<dbReference type="EMBL" id="KN832990">
    <property type="protein sequence ID" value="KIM83638.1"/>
    <property type="molecule type" value="Genomic_DNA"/>
</dbReference>
<evidence type="ECO:0000313" key="2">
    <source>
        <dbReference type="EMBL" id="KIM83638.1"/>
    </source>
</evidence>
<dbReference type="Proteomes" id="UP000054166">
    <property type="component" value="Unassembled WGS sequence"/>
</dbReference>
<keyword evidence="3" id="KW-1185">Reference proteome</keyword>
<organism evidence="2 3">
    <name type="scientific">Piloderma croceum (strain F 1598)</name>
    <dbReference type="NCBI Taxonomy" id="765440"/>
    <lineage>
        <taxon>Eukaryota</taxon>
        <taxon>Fungi</taxon>
        <taxon>Dikarya</taxon>
        <taxon>Basidiomycota</taxon>
        <taxon>Agaricomycotina</taxon>
        <taxon>Agaricomycetes</taxon>
        <taxon>Agaricomycetidae</taxon>
        <taxon>Atheliales</taxon>
        <taxon>Atheliaceae</taxon>
        <taxon>Piloderma</taxon>
    </lineage>
</organism>
<proteinExistence type="predicted"/>
<reference evidence="2 3" key="1">
    <citation type="submission" date="2014-04" db="EMBL/GenBank/DDBJ databases">
        <authorList>
            <consortium name="DOE Joint Genome Institute"/>
            <person name="Kuo A."/>
            <person name="Tarkka M."/>
            <person name="Buscot F."/>
            <person name="Kohler A."/>
            <person name="Nagy L.G."/>
            <person name="Floudas D."/>
            <person name="Copeland A."/>
            <person name="Barry K.W."/>
            <person name="Cichocki N."/>
            <person name="Veneault-Fourrey C."/>
            <person name="LaButti K."/>
            <person name="Lindquist E.A."/>
            <person name="Lipzen A."/>
            <person name="Lundell T."/>
            <person name="Morin E."/>
            <person name="Murat C."/>
            <person name="Sun H."/>
            <person name="Tunlid A."/>
            <person name="Henrissat B."/>
            <person name="Grigoriev I.V."/>
            <person name="Hibbett D.S."/>
            <person name="Martin F."/>
            <person name="Nordberg H.P."/>
            <person name="Cantor M.N."/>
            <person name="Hua S.X."/>
        </authorList>
    </citation>
    <scope>NUCLEOTIDE SEQUENCE [LARGE SCALE GENOMIC DNA]</scope>
    <source>
        <strain evidence="2 3">F 1598</strain>
    </source>
</reference>
<dbReference type="STRING" id="765440.A0A0C3BBI6"/>
<dbReference type="HOGENOM" id="CLU_1696191_0_0_1"/>
<feature type="region of interest" description="Disordered" evidence="1">
    <location>
        <begin position="77"/>
        <end position="116"/>
    </location>
</feature>
<name>A0A0C3BBI6_PILCF</name>
<dbReference type="AlphaFoldDB" id="A0A0C3BBI6"/>
<evidence type="ECO:0000256" key="1">
    <source>
        <dbReference type="SAM" id="MobiDB-lite"/>
    </source>
</evidence>
<protein>
    <submittedName>
        <fullName evidence="2">Uncharacterized protein</fullName>
    </submittedName>
</protein>
<accession>A0A0C3BBI6</accession>
<gene>
    <name evidence="2" type="ORF">PILCRDRAFT_7051</name>
</gene>
<dbReference type="OrthoDB" id="3031460at2759"/>
<dbReference type="InParanoid" id="A0A0C3BBI6"/>
<evidence type="ECO:0000313" key="3">
    <source>
        <dbReference type="Proteomes" id="UP000054166"/>
    </source>
</evidence>
<sequence>MAYEEGFGDILMGDRASERHETFMGAQDLSASISRSDLLVFEARLLQQMREFMTIGTSPHGPFNGCRSPADLHILRSEESAPDLHLSPSPPDQLSEPETPTTRTIRRPKYGPPRIPTANSLDDVLRYWEDGAPEKGLVVPLANWCINFKPHEYRK</sequence>
<reference evidence="3" key="2">
    <citation type="submission" date="2015-01" db="EMBL/GenBank/DDBJ databases">
        <title>Evolutionary Origins and Diversification of the Mycorrhizal Mutualists.</title>
        <authorList>
            <consortium name="DOE Joint Genome Institute"/>
            <consortium name="Mycorrhizal Genomics Consortium"/>
            <person name="Kohler A."/>
            <person name="Kuo A."/>
            <person name="Nagy L.G."/>
            <person name="Floudas D."/>
            <person name="Copeland A."/>
            <person name="Barry K.W."/>
            <person name="Cichocki N."/>
            <person name="Veneault-Fourrey C."/>
            <person name="LaButti K."/>
            <person name="Lindquist E.A."/>
            <person name="Lipzen A."/>
            <person name="Lundell T."/>
            <person name="Morin E."/>
            <person name="Murat C."/>
            <person name="Riley R."/>
            <person name="Ohm R."/>
            <person name="Sun H."/>
            <person name="Tunlid A."/>
            <person name="Henrissat B."/>
            <person name="Grigoriev I.V."/>
            <person name="Hibbett D.S."/>
            <person name="Martin F."/>
        </authorList>
    </citation>
    <scope>NUCLEOTIDE SEQUENCE [LARGE SCALE GENOMIC DNA]</scope>
    <source>
        <strain evidence="3">F 1598</strain>
    </source>
</reference>